<dbReference type="AlphaFoldDB" id="A0A0C9Z174"/>
<dbReference type="HOGENOM" id="CLU_1816565_0_0_1"/>
<accession>A0A0C9Z174</accession>
<dbReference type="Proteomes" id="UP000054018">
    <property type="component" value="Unassembled WGS sequence"/>
</dbReference>
<evidence type="ECO:0000313" key="2">
    <source>
        <dbReference type="Proteomes" id="UP000054018"/>
    </source>
</evidence>
<reference evidence="2" key="2">
    <citation type="submission" date="2015-01" db="EMBL/GenBank/DDBJ databases">
        <title>Evolutionary Origins and Diversification of the Mycorrhizal Mutualists.</title>
        <authorList>
            <consortium name="DOE Joint Genome Institute"/>
            <consortium name="Mycorrhizal Genomics Consortium"/>
            <person name="Kohler A."/>
            <person name="Kuo A."/>
            <person name="Nagy L.G."/>
            <person name="Floudas D."/>
            <person name="Copeland A."/>
            <person name="Barry K.W."/>
            <person name="Cichocki N."/>
            <person name="Veneault-Fourrey C."/>
            <person name="LaButti K."/>
            <person name="Lindquist E.A."/>
            <person name="Lipzen A."/>
            <person name="Lundell T."/>
            <person name="Morin E."/>
            <person name="Murat C."/>
            <person name="Riley R."/>
            <person name="Ohm R."/>
            <person name="Sun H."/>
            <person name="Tunlid A."/>
            <person name="Henrissat B."/>
            <person name="Grigoriev I.V."/>
            <person name="Hibbett D.S."/>
            <person name="Martin F."/>
        </authorList>
    </citation>
    <scope>NUCLEOTIDE SEQUENCE [LARGE SCALE GENOMIC DNA]</scope>
    <source>
        <strain evidence="2">441</strain>
    </source>
</reference>
<proteinExistence type="predicted"/>
<protein>
    <submittedName>
        <fullName evidence="1">Uncharacterized protein</fullName>
    </submittedName>
</protein>
<gene>
    <name evidence="1" type="ORF">PISMIDRAFT_604161</name>
</gene>
<name>A0A0C9Z174_9AGAM</name>
<sequence length="142" mass="16782">MLAKYPKHRLTYKQIIHDPFFSEIDWTAIRMREAARPNCQVARKVREDEQSKSVEFSQGSRYTHDCDSYPNFTWLSSTMANRRTSFTAHKGRMSAMPRIRRHLDRGKRIMRIRVHAHFLPTHFKIASQTDVAACRRAEAFEV</sequence>
<organism evidence="1 2">
    <name type="scientific">Pisolithus microcarpus 441</name>
    <dbReference type="NCBI Taxonomy" id="765257"/>
    <lineage>
        <taxon>Eukaryota</taxon>
        <taxon>Fungi</taxon>
        <taxon>Dikarya</taxon>
        <taxon>Basidiomycota</taxon>
        <taxon>Agaricomycotina</taxon>
        <taxon>Agaricomycetes</taxon>
        <taxon>Agaricomycetidae</taxon>
        <taxon>Boletales</taxon>
        <taxon>Sclerodermatineae</taxon>
        <taxon>Pisolithaceae</taxon>
        <taxon>Pisolithus</taxon>
    </lineage>
</organism>
<keyword evidence="2" id="KW-1185">Reference proteome</keyword>
<dbReference type="EMBL" id="KN833773">
    <property type="protein sequence ID" value="KIK20024.1"/>
    <property type="molecule type" value="Genomic_DNA"/>
</dbReference>
<reference evidence="1 2" key="1">
    <citation type="submission" date="2014-04" db="EMBL/GenBank/DDBJ databases">
        <authorList>
            <consortium name="DOE Joint Genome Institute"/>
            <person name="Kuo A."/>
            <person name="Kohler A."/>
            <person name="Costa M.D."/>
            <person name="Nagy L.G."/>
            <person name="Floudas D."/>
            <person name="Copeland A."/>
            <person name="Barry K.W."/>
            <person name="Cichocki N."/>
            <person name="Veneault-Fourrey C."/>
            <person name="LaButti K."/>
            <person name="Lindquist E.A."/>
            <person name="Lipzen A."/>
            <person name="Lundell T."/>
            <person name="Morin E."/>
            <person name="Murat C."/>
            <person name="Sun H."/>
            <person name="Tunlid A."/>
            <person name="Henrissat B."/>
            <person name="Grigoriev I.V."/>
            <person name="Hibbett D.S."/>
            <person name="Martin F."/>
            <person name="Nordberg H.P."/>
            <person name="Cantor M.N."/>
            <person name="Hua S.X."/>
        </authorList>
    </citation>
    <scope>NUCLEOTIDE SEQUENCE [LARGE SCALE GENOMIC DNA]</scope>
    <source>
        <strain evidence="1 2">441</strain>
    </source>
</reference>
<evidence type="ECO:0000313" key="1">
    <source>
        <dbReference type="EMBL" id="KIK20024.1"/>
    </source>
</evidence>